<evidence type="ECO:0000259" key="10">
    <source>
        <dbReference type="PROSITE" id="PS51462"/>
    </source>
</evidence>
<evidence type="ECO:0000256" key="1">
    <source>
        <dbReference type="ARBA" id="ARBA00001946"/>
    </source>
</evidence>
<dbReference type="GO" id="GO:0046872">
    <property type="term" value="F:metal ion binding"/>
    <property type="evidence" value="ECO:0007669"/>
    <property type="project" value="UniProtKB-KW"/>
</dbReference>
<dbReference type="GO" id="GO:0005829">
    <property type="term" value="C:cytosol"/>
    <property type="evidence" value="ECO:0007669"/>
    <property type="project" value="TreeGrafter"/>
</dbReference>
<dbReference type="EMBL" id="JABAFA010000001">
    <property type="protein sequence ID" value="NMD97874.1"/>
    <property type="molecule type" value="Genomic_DNA"/>
</dbReference>
<dbReference type="PANTHER" id="PTHR42904:SF6">
    <property type="entry name" value="NAD-CAPPED RNA HYDROLASE NUDT12"/>
    <property type="match status" value="1"/>
</dbReference>
<evidence type="ECO:0000256" key="5">
    <source>
        <dbReference type="ARBA" id="ARBA00022723"/>
    </source>
</evidence>
<dbReference type="Gene3D" id="3.90.79.10">
    <property type="entry name" value="Nucleoside Triphosphate Pyrophosphohydrolase"/>
    <property type="match status" value="1"/>
</dbReference>
<feature type="domain" description="Nudix hydrolase" evidence="10">
    <location>
        <begin position="147"/>
        <end position="270"/>
    </location>
</feature>
<evidence type="ECO:0000256" key="6">
    <source>
        <dbReference type="ARBA" id="ARBA00022801"/>
    </source>
</evidence>
<dbReference type="GO" id="GO:0019677">
    <property type="term" value="P:NAD+ catabolic process"/>
    <property type="evidence" value="ECO:0007669"/>
    <property type="project" value="TreeGrafter"/>
</dbReference>
<keyword evidence="7" id="KW-0460">Magnesium</keyword>
<gene>
    <name evidence="11" type="primary">nudC</name>
    <name evidence="11" type="ORF">HF878_00040</name>
</gene>
<evidence type="ECO:0000256" key="7">
    <source>
        <dbReference type="ARBA" id="ARBA00022842"/>
    </source>
</evidence>
<evidence type="ECO:0000256" key="9">
    <source>
        <dbReference type="ARBA" id="ARBA00023679"/>
    </source>
</evidence>
<protein>
    <recommendedName>
        <fullName evidence="4">NAD(+) diphosphatase</fullName>
        <ecNumber evidence="4">3.6.1.22</ecNumber>
    </recommendedName>
</protein>
<reference evidence="11 12" key="1">
    <citation type="submission" date="2020-04" db="EMBL/GenBank/DDBJ databases">
        <authorList>
            <person name="Hitch T.C.A."/>
            <person name="Wylensek D."/>
            <person name="Clavel T."/>
        </authorList>
    </citation>
    <scope>NUCLEOTIDE SEQUENCE [LARGE SCALE GENOMIC DNA]</scope>
    <source>
        <strain evidence="11 12">PG-130-P53-12</strain>
    </source>
</reference>
<dbReference type="PROSITE" id="PS51462">
    <property type="entry name" value="NUDIX"/>
    <property type="match status" value="1"/>
</dbReference>
<dbReference type="Proteomes" id="UP000543804">
    <property type="component" value="Unassembled WGS sequence"/>
</dbReference>
<dbReference type="InterPro" id="IPR020084">
    <property type="entry name" value="NUDIX_hydrolase_CS"/>
</dbReference>
<evidence type="ECO:0000256" key="4">
    <source>
        <dbReference type="ARBA" id="ARBA00012381"/>
    </source>
</evidence>
<accession>A0A848B745</accession>
<dbReference type="RefSeq" id="WP_170076820.1">
    <property type="nucleotide sequence ID" value="NZ_JABAFA010000001.1"/>
</dbReference>
<comment type="similarity">
    <text evidence="3">Belongs to the Nudix hydrolase family. NudC subfamily.</text>
</comment>
<keyword evidence="6 11" id="KW-0378">Hydrolase</keyword>
<dbReference type="Pfam" id="PF09297">
    <property type="entry name" value="Zn_ribbon_NUD"/>
    <property type="match status" value="1"/>
</dbReference>
<dbReference type="PROSITE" id="PS00893">
    <property type="entry name" value="NUDIX_BOX"/>
    <property type="match status" value="1"/>
</dbReference>
<keyword evidence="12" id="KW-1185">Reference proteome</keyword>
<dbReference type="PANTHER" id="PTHR42904">
    <property type="entry name" value="NUDIX HYDROLASE, NUDC SUBFAMILY"/>
    <property type="match status" value="1"/>
</dbReference>
<organism evidence="11 12">
    <name type="scientific">Selenomonas bovis</name>
    <dbReference type="NCBI Taxonomy" id="416586"/>
    <lineage>
        <taxon>Bacteria</taxon>
        <taxon>Bacillati</taxon>
        <taxon>Bacillota</taxon>
        <taxon>Negativicutes</taxon>
        <taxon>Selenomonadales</taxon>
        <taxon>Selenomonadaceae</taxon>
        <taxon>Selenomonas</taxon>
    </lineage>
</organism>
<dbReference type="GO" id="GO:0006742">
    <property type="term" value="P:NADP+ catabolic process"/>
    <property type="evidence" value="ECO:0007669"/>
    <property type="project" value="TreeGrafter"/>
</dbReference>
<dbReference type="InterPro" id="IPR015797">
    <property type="entry name" value="NUDIX_hydrolase-like_dom_sf"/>
</dbReference>
<dbReference type="Pfam" id="PF00293">
    <property type="entry name" value="NUDIX"/>
    <property type="match status" value="1"/>
</dbReference>
<dbReference type="CDD" id="cd03429">
    <property type="entry name" value="NUDIX_NADH_pyrophosphatase_Nudt13"/>
    <property type="match status" value="1"/>
</dbReference>
<evidence type="ECO:0000256" key="3">
    <source>
        <dbReference type="ARBA" id="ARBA00009595"/>
    </source>
</evidence>
<evidence type="ECO:0000256" key="8">
    <source>
        <dbReference type="ARBA" id="ARBA00023027"/>
    </source>
</evidence>
<dbReference type="Gene3D" id="3.90.79.20">
    <property type="match status" value="1"/>
</dbReference>
<evidence type="ECO:0000256" key="2">
    <source>
        <dbReference type="ARBA" id="ARBA00001947"/>
    </source>
</evidence>
<dbReference type="InterPro" id="IPR000086">
    <property type="entry name" value="NUDIX_hydrolase_dom"/>
</dbReference>
<dbReference type="GO" id="GO:0035529">
    <property type="term" value="F:NADH pyrophosphatase activity"/>
    <property type="evidence" value="ECO:0007669"/>
    <property type="project" value="TreeGrafter"/>
</dbReference>
<evidence type="ECO:0000313" key="11">
    <source>
        <dbReference type="EMBL" id="NMD97874.1"/>
    </source>
</evidence>
<dbReference type="AlphaFoldDB" id="A0A848B745"/>
<keyword evidence="5" id="KW-0479">Metal-binding</keyword>
<dbReference type="InterPro" id="IPR015376">
    <property type="entry name" value="Znr_NADH_PPase"/>
</dbReference>
<comment type="catalytic activity">
    <reaction evidence="9">
        <text>a 5'-end NAD(+)-phospho-ribonucleoside in mRNA + H2O = a 5'-end phospho-adenosine-phospho-ribonucleoside in mRNA + beta-nicotinamide D-ribonucleotide + 2 H(+)</text>
        <dbReference type="Rhea" id="RHEA:60876"/>
        <dbReference type="Rhea" id="RHEA-COMP:15698"/>
        <dbReference type="Rhea" id="RHEA-COMP:15719"/>
        <dbReference type="ChEBI" id="CHEBI:14649"/>
        <dbReference type="ChEBI" id="CHEBI:15377"/>
        <dbReference type="ChEBI" id="CHEBI:15378"/>
        <dbReference type="ChEBI" id="CHEBI:144029"/>
        <dbReference type="ChEBI" id="CHEBI:144051"/>
    </reaction>
    <physiologicalReaction direction="left-to-right" evidence="9">
        <dbReference type="Rhea" id="RHEA:60877"/>
    </physiologicalReaction>
</comment>
<dbReference type="InterPro" id="IPR049734">
    <property type="entry name" value="NudC-like_C"/>
</dbReference>
<dbReference type="EC" id="3.6.1.22" evidence="4"/>
<comment type="cofactor">
    <cofactor evidence="2">
        <name>Zn(2+)</name>
        <dbReference type="ChEBI" id="CHEBI:29105"/>
    </cofactor>
</comment>
<evidence type="ECO:0000313" key="12">
    <source>
        <dbReference type="Proteomes" id="UP000543804"/>
    </source>
</evidence>
<dbReference type="SUPFAM" id="SSF55811">
    <property type="entry name" value="Nudix"/>
    <property type="match status" value="1"/>
</dbReference>
<name>A0A848B745_9FIRM</name>
<proteinExistence type="inferred from homology"/>
<comment type="cofactor">
    <cofactor evidence="1">
        <name>Mg(2+)</name>
        <dbReference type="ChEBI" id="CHEBI:18420"/>
    </cofactor>
</comment>
<dbReference type="NCBIfam" id="NF001299">
    <property type="entry name" value="PRK00241.1"/>
    <property type="match status" value="1"/>
</dbReference>
<keyword evidence="8" id="KW-0520">NAD</keyword>
<dbReference type="InterPro" id="IPR050241">
    <property type="entry name" value="NAD-cap_RNA_hydrolase_NudC"/>
</dbReference>
<comment type="caution">
    <text evidence="11">The sequence shown here is derived from an EMBL/GenBank/DDBJ whole genome shotgun (WGS) entry which is preliminary data.</text>
</comment>
<sequence length="278" mass="32072">MIQDIAPHRLYNTWQPDKHAQPEDFVICVQDGRLLVEEAADGLHFPRRRSLPTSLEERFLFSLDDADFYLTFAPVAAGEGRRFCTLRELRRRMSEAHAFMYVAYTAYHLAAWYADNRFCGRCGARTEHEEAERALRCTGCGRVIYPQLVPAVIVGVIDGDRILLTKYANRQMSFYALIAGFTEIGETLEECVAREVMEEVGLRVKNLRYYKSQPWGSARDILMGFYCDVDGATDIRLQEDELKEGIWVRREDIEGQSDDFSLTHEMMMVFKEGREPKA</sequence>